<proteinExistence type="predicted"/>
<feature type="compositionally biased region" description="Basic residues" evidence="1">
    <location>
        <begin position="55"/>
        <end position="64"/>
    </location>
</feature>
<dbReference type="AlphaFoldDB" id="A0A8J3SG32"/>
<keyword evidence="3" id="KW-1185">Reference proteome</keyword>
<comment type="caution">
    <text evidence="2">The sequence shown here is derived from an EMBL/GenBank/DDBJ whole genome shotgun (WGS) entry which is preliminary data.</text>
</comment>
<name>A0A8J3SG32_9ACTN</name>
<reference evidence="2 3" key="1">
    <citation type="submission" date="2021-01" db="EMBL/GenBank/DDBJ databases">
        <title>Whole genome shotgun sequence of Planobispora siamensis NBRC 107568.</title>
        <authorList>
            <person name="Komaki H."/>
            <person name="Tamura T."/>
        </authorList>
    </citation>
    <scope>NUCLEOTIDE SEQUENCE [LARGE SCALE GENOMIC DNA]</scope>
    <source>
        <strain evidence="2 3">NBRC 107568</strain>
    </source>
</reference>
<protein>
    <submittedName>
        <fullName evidence="2">Uncharacterized protein</fullName>
    </submittedName>
</protein>
<dbReference type="EMBL" id="BOOJ01000027">
    <property type="protein sequence ID" value="GIH92277.1"/>
    <property type="molecule type" value="Genomic_DNA"/>
</dbReference>
<dbReference type="Proteomes" id="UP000619788">
    <property type="component" value="Unassembled WGS sequence"/>
</dbReference>
<organism evidence="2 3">
    <name type="scientific">Planobispora siamensis</name>
    <dbReference type="NCBI Taxonomy" id="936338"/>
    <lineage>
        <taxon>Bacteria</taxon>
        <taxon>Bacillati</taxon>
        <taxon>Actinomycetota</taxon>
        <taxon>Actinomycetes</taxon>
        <taxon>Streptosporangiales</taxon>
        <taxon>Streptosporangiaceae</taxon>
        <taxon>Planobispora</taxon>
    </lineage>
</organism>
<evidence type="ECO:0000313" key="2">
    <source>
        <dbReference type="EMBL" id="GIH92277.1"/>
    </source>
</evidence>
<feature type="compositionally biased region" description="Low complexity" evidence="1">
    <location>
        <begin position="40"/>
        <end position="51"/>
    </location>
</feature>
<sequence length="64" mass="6934">MIREPVWTDYGVLEAYELTDDDSDPFEDGLLDRLHGNDLAATTGSASTSTGCPGRARRTARSVC</sequence>
<dbReference type="RefSeq" id="WP_204064517.1">
    <property type="nucleotide sequence ID" value="NZ_BOOJ01000027.1"/>
</dbReference>
<evidence type="ECO:0000313" key="3">
    <source>
        <dbReference type="Proteomes" id="UP000619788"/>
    </source>
</evidence>
<evidence type="ECO:0000256" key="1">
    <source>
        <dbReference type="SAM" id="MobiDB-lite"/>
    </source>
</evidence>
<gene>
    <name evidence="2" type="ORF">Psi01_29070</name>
</gene>
<accession>A0A8J3SG32</accession>
<feature type="region of interest" description="Disordered" evidence="1">
    <location>
        <begin position="40"/>
        <end position="64"/>
    </location>
</feature>